<name>A0ABW4JVL9_9HYPH</name>
<dbReference type="PANTHER" id="PTHR43968:SF6">
    <property type="entry name" value="GLUTATHIONE S-TRANSFERASE OMEGA"/>
    <property type="match status" value="1"/>
</dbReference>
<sequence>MSLPSDPPESPAQASGVRRDGEESATRPILYSFRRCPYAMRARLAIASAGVEVELREVVLRAKPEAFLATSPTGTVPCLRDTDGRVLDESLEIMLWALGINDPEGWLGPRTAAEEGTAVLDTMLAFVREVDGPFKAALDCYKYPPRFPQDDPLEARAAASDFLRGVDARLGESGFLFGSQGALGDFAFLPFLRQFANVDRDWFDGEPWERLSAALERFESSARFARIMGRPAPWSPGAAPLIFP</sequence>
<dbReference type="SUPFAM" id="SSF52833">
    <property type="entry name" value="Thioredoxin-like"/>
    <property type="match status" value="1"/>
</dbReference>
<dbReference type="Gene3D" id="1.20.1050.10">
    <property type="match status" value="1"/>
</dbReference>
<accession>A0ABW4JVL9</accession>
<protein>
    <submittedName>
        <fullName evidence="3">Glutathione S-transferase</fullName>
    </submittedName>
</protein>
<reference evidence="4" key="1">
    <citation type="journal article" date="2019" name="Int. J. Syst. Evol. Microbiol.">
        <title>The Global Catalogue of Microorganisms (GCM) 10K type strain sequencing project: providing services to taxonomists for standard genome sequencing and annotation.</title>
        <authorList>
            <consortium name="The Broad Institute Genomics Platform"/>
            <consortium name="The Broad Institute Genome Sequencing Center for Infectious Disease"/>
            <person name="Wu L."/>
            <person name="Ma J."/>
        </authorList>
    </citation>
    <scope>NUCLEOTIDE SEQUENCE [LARGE SCALE GENOMIC DNA]</scope>
    <source>
        <strain evidence="4">JCM 3369</strain>
    </source>
</reference>
<evidence type="ECO:0000259" key="2">
    <source>
        <dbReference type="PROSITE" id="PS50404"/>
    </source>
</evidence>
<proteinExistence type="predicted"/>
<comment type="caution">
    <text evidence="3">The sequence shown here is derived from an EMBL/GenBank/DDBJ whole genome shotgun (WGS) entry which is preliminary data.</text>
</comment>
<dbReference type="InterPro" id="IPR050983">
    <property type="entry name" value="GST_Omega/HSP26"/>
</dbReference>
<gene>
    <name evidence="3" type="ORF">ACFSC7_04780</name>
</gene>
<dbReference type="PROSITE" id="PS50404">
    <property type="entry name" value="GST_NTER"/>
    <property type="match status" value="1"/>
</dbReference>
<dbReference type="PROSITE" id="PS51354">
    <property type="entry name" value="GLUTAREDOXIN_2"/>
    <property type="match status" value="1"/>
</dbReference>
<dbReference type="InterPro" id="IPR040079">
    <property type="entry name" value="Glutathione_S-Trfase"/>
</dbReference>
<dbReference type="RefSeq" id="WP_149891366.1">
    <property type="nucleotide sequence ID" value="NZ_JBHUFA010000001.1"/>
</dbReference>
<dbReference type="SFLD" id="SFLDS00019">
    <property type="entry name" value="Glutathione_Transferase_(cytos"/>
    <property type="match status" value="1"/>
</dbReference>
<organism evidence="3 4">
    <name type="scientific">Roseibium aestuarii</name>
    <dbReference type="NCBI Taxonomy" id="2600299"/>
    <lineage>
        <taxon>Bacteria</taxon>
        <taxon>Pseudomonadati</taxon>
        <taxon>Pseudomonadota</taxon>
        <taxon>Alphaproteobacteria</taxon>
        <taxon>Hyphomicrobiales</taxon>
        <taxon>Stappiaceae</taxon>
        <taxon>Roseibium</taxon>
    </lineage>
</organism>
<keyword evidence="4" id="KW-1185">Reference proteome</keyword>
<dbReference type="CDD" id="cd03196">
    <property type="entry name" value="GST_C_5"/>
    <property type="match status" value="1"/>
</dbReference>
<dbReference type="InterPro" id="IPR004045">
    <property type="entry name" value="Glutathione_S-Trfase_N"/>
</dbReference>
<dbReference type="SUPFAM" id="SSF47616">
    <property type="entry name" value="GST C-terminal domain-like"/>
    <property type="match status" value="1"/>
</dbReference>
<dbReference type="InterPro" id="IPR036282">
    <property type="entry name" value="Glutathione-S-Trfase_C_sf"/>
</dbReference>
<dbReference type="Pfam" id="PF13417">
    <property type="entry name" value="GST_N_3"/>
    <property type="match status" value="1"/>
</dbReference>
<feature type="domain" description="GST N-terminal" evidence="2">
    <location>
        <begin position="26"/>
        <end position="105"/>
    </location>
</feature>
<dbReference type="Proteomes" id="UP001597327">
    <property type="component" value="Unassembled WGS sequence"/>
</dbReference>
<dbReference type="InterPro" id="IPR036249">
    <property type="entry name" value="Thioredoxin-like_sf"/>
</dbReference>
<evidence type="ECO:0000313" key="3">
    <source>
        <dbReference type="EMBL" id="MFD1694821.1"/>
    </source>
</evidence>
<feature type="compositionally biased region" description="Pro residues" evidence="1">
    <location>
        <begin position="1"/>
        <end position="10"/>
    </location>
</feature>
<evidence type="ECO:0000256" key="1">
    <source>
        <dbReference type="SAM" id="MobiDB-lite"/>
    </source>
</evidence>
<dbReference type="Gene3D" id="3.40.30.10">
    <property type="entry name" value="Glutaredoxin"/>
    <property type="match status" value="1"/>
</dbReference>
<evidence type="ECO:0000313" key="4">
    <source>
        <dbReference type="Proteomes" id="UP001597327"/>
    </source>
</evidence>
<dbReference type="EMBL" id="JBHUFA010000001">
    <property type="protein sequence ID" value="MFD1694821.1"/>
    <property type="molecule type" value="Genomic_DNA"/>
</dbReference>
<dbReference type="PANTHER" id="PTHR43968">
    <property type="match status" value="1"/>
</dbReference>
<feature type="region of interest" description="Disordered" evidence="1">
    <location>
        <begin position="1"/>
        <end position="23"/>
    </location>
</feature>